<organism evidence="1 2">
    <name type="scientific">Vibrio cidicii</name>
    <dbReference type="NCBI Taxonomy" id="1763883"/>
    <lineage>
        <taxon>Bacteria</taxon>
        <taxon>Pseudomonadati</taxon>
        <taxon>Pseudomonadota</taxon>
        <taxon>Gammaproteobacteria</taxon>
        <taxon>Vibrionales</taxon>
        <taxon>Vibrionaceae</taxon>
        <taxon>Vibrio</taxon>
    </lineage>
</organism>
<dbReference type="Proteomes" id="UP000075349">
    <property type="component" value="Unassembled WGS sequence"/>
</dbReference>
<accession>A0A151JGG8</accession>
<sequence>MTNNKSIKLLTKKEVDDLEVKNDSTTTIVVQSGKGGVGKSVVALCAASAIAHTKQKLNITHVTADVNEGAMRLFTEEYCNTQFPNSTNFTSIAVQDASKKTTTKINSDIKRNLLADERLVEHFKKNNKKLDDNDLNNTFYLKRTENDVETKIDYLIYDIAGGVNQIDTDDIAKDSTNAFITVELANDLDSKINALKAIRDMENVNVELTKRFLTKHGYDVSKIPLEGFNKAKKEAMRVAKKKKITYTYVYSKNFQGTLNIRDARKTVSELKKLEDEFDIKINFLILPFVQFNELKKRGLSYLTTREEAKEQGHSIGRIKTVEKHPEFQEFLTDLIKSVLGGYTSNKYELLVKGR</sequence>
<evidence type="ECO:0000313" key="1">
    <source>
        <dbReference type="EMBL" id="KYN24879.1"/>
    </source>
</evidence>
<evidence type="ECO:0008006" key="3">
    <source>
        <dbReference type="Google" id="ProtNLM"/>
    </source>
</evidence>
<reference evidence="2" key="1">
    <citation type="submission" date="2015-12" db="EMBL/GenBank/DDBJ databases">
        <authorList>
            <person name="Tarr C.L."/>
            <person name="Gladney L.M."/>
        </authorList>
    </citation>
    <scope>NUCLEOTIDE SEQUENCE [LARGE SCALE GENOMIC DNA]</scope>
    <source>
        <strain evidence="2">2756-81</strain>
    </source>
</reference>
<proteinExistence type="predicted"/>
<dbReference type="EMBL" id="LOMK01000001">
    <property type="protein sequence ID" value="KYN24879.1"/>
    <property type="molecule type" value="Genomic_DNA"/>
</dbReference>
<evidence type="ECO:0000313" key="2">
    <source>
        <dbReference type="Proteomes" id="UP000075349"/>
    </source>
</evidence>
<dbReference type="InterPro" id="IPR027417">
    <property type="entry name" value="P-loop_NTPase"/>
</dbReference>
<protein>
    <recommendedName>
        <fullName evidence="3">CobQ/CobB/MinD/ParA nucleotide binding domain-containing protein</fullName>
    </recommendedName>
</protein>
<name>A0A151JGG8_9VIBR</name>
<dbReference type="SUPFAM" id="SSF52540">
    <property type="entry name" value="P-loop containing nucleoside triphosphate hydrolases"/>
    <property type="match status" value="1"/>
</dbReference>
<dbReference type="Gene3D" id="3.40.50.300">
    <property type="entry name" value="P-loop containing nucleotide triphosphate hydrolases"/>
    <property type="match status" value="1"/>
</dbReference>
<comment type="caution">
    <text evidence="1">The sequence shown here is derived from an EMBL/GenBank/DDBJ whole genome shotgun (WGS) entry which is preliminary data.</text>
</comment>
<dbReference type="AlphaFoldDB" id="A0A151JGG8"/>
<gene>
    <name evidence="1" type="ORF">AUQ44_03355</name>
</gene>